<name>A0A4C1XKA2_EUMVA</name>
<comment type="caution">
    <text evidence="1">The sequence shown here is derived from an EMBL/GenBank/DDBJ whole genome shotgun (WGS) entry which is preliminary data.</text>
</comment>
<organism evidence="1 2">
    <name type="scientific">Eumeta variegata</name>
    <name type="common">Bagworm moth</name>
    <name type="synonym">Eumeta japonica</name>
    <dbReference type="NCBI Taxonomy" id="151549"/>
    <lineage>
        <taxon>Eukaryota</taxon>
        <taxon>Metazoa</taxon>
        <taxon>Ecdysozoa</taxon>
        <taxon>Arthropoda</taxon>
        <taxon>Hexapoda</taxon>
        <taxon>Insecta</taxon>
        <taxon>Pterygota</taxon>
        <taxon>Neoptera</taxon>
        <taxon>Endopterygota</taxon>
        <taxon>Lepidoptera</taxon>
        <taxon>Glossata</taxon>
        <taxon>Ditrysia</taxon>
        <taxon>Tineoidea</taxon>
        <taxon>Psychidae</taxon>
        <taxon>Oiketicinae</taxon>
        <taxon>Eumeta</taxon>
    </lineage>
</organism>
<dbReference type="AlphaFoldDB" id="A0A4C1XKA2"/>
<dbReference type="Proteomes" id="UP000299102">
    <property type="component" value="Unassembled WGS sequence"/>
</dbReference>
<sequence>MVVVALVRIAGRTSAQRRRCECKATNYPNITKPRMDPGEGRGSHDLLSAGSLFHYCTQIRADLNLTSMQTSVELCKCDALRPIIHAQALCFETSCTNEQRRRDLRGGAPTTRPTG</sequence>
<reference evidence="1 2" key="1">
    <citation type="journal article" date="2019" name="Commun. Biol.">
        <title>The bagworm genome reveals a unique fibroin gene that provides high tensile strength.</title>
        <authorList>
            <person name="Kono N."/>
            <person name="Nakamura H."/>
            <person name="Ohtoshi R."/>
            <person name="Tomita M."/>
            <person name="Numata K."/>
            <person name="Arakawa K."/>
        </authorList>
    </citation>
    <scope>NUCLEOTIDE SEQUENCE [LARGE SCALE GENOMIC DNA]</scope>
</reference>
<keyword evidence="2" id="KW-1185">Reference proteome</keyword>
<dbReference type="EMBL" id="BGZK01000872">
    <property type="protein sequence ID" value="GBP63540.1"/>
    <property type="molecule type" value="Genomic_DNA"/>
</dbReference>
<protein>
    <submittedName>
        <fullName evidence="1">Uncharacterized protein</fullName>
    </submittedName>
</protein>
<evidence type="ECO:0000313" key="1">
    <source>
        <dbReference type="EMBL" id="GBP63540.1"/>
    </source>
</evidence>
<evidence type="ECO:0000313" key="2">
    <source>
        <dbReference type="Proteomes" id="UP000299102"/>
    </source>
</evidence>
<gene>
    <name evidence="1" type="ORF">EVAR_61280_1</name>
</gene>
<proteinExistence type="predicted"/>
<accession>A0A4C1XKA2</accession>